<dbReference type="EMBL" id="KN847522">
    <property type="protein sequence ID" value="KIV93937.1"/>
    <property type="molecule type" value="Genomic_DNA"/>
</dbReference>
<evidence type="ECO:0000313" key="6">
    <source>
        <dbReference type="EMBL" id="KIV93937.1"/>
    </source>
</evidence>
<dbReference type="GO" id="GO:0032543">
    <property type="term" value="P:mitochondrial translation"/>
    <property type="evidence" value="ECO:0007669"/>
    <property type="project" value="TreeGrafter"/>
</dbReference>
<dbReference type="Proteomes" id="UP000054302">
    <property type="component" value="Unassembled WGS sequence"/>
</dbReference>
<dbReference type="AlphaFoldDB" id="A0A0D1ZGZ6"/>
<dbReference type="GeneID" id="27322954"/>
<name>A0A0D1ZGZ6_EXOME</name>
<evidence type="ECO:0000313" key="7">
    <source>
        <dbReference type="Proteomes" id="UP000054302"/>
    </source>
</evidence>
<evidence type="ECO:0000256" key="4">
    <source>
        <dbReference type="ARBA" id="ARBA00039977"/>
    </source>
</evidence>
<keyword evidence="2" id="KW-0689">Ribosomal protein</keyword>
<protein>
    <recommendedName>
        <fullName evidence="4">Large ribosomal subunit protein uL23m</fullName>
    </recommendedName>
</protein>
<dbReference type="Pfam" id="PF00276">
    <property type="entry name" value="Ribosomal_L23"/>
    <property type="match status" value="1"/>
</dbReference>
<proteinExistence type="inferred from homology"/>
<dbReference type="OrthoDB" id="275582at2759"/>
<dbReference type="InterPro" id="IPR013025">
    <property type="entry name" value="Ribosomal_uL23-like"/>
</dbReference>
<evidence type="ECO:0000256" key="5">
    <source>
        <dbReference type="SAM" id="MobiDB-lite"/>
    </source>
</evidence>
<gene>
    <name evidence="6" type="ORF">PV10_05109</name>
</gene>
<keyword evidence="7" id="KW-1185">Reference proteome</keyword>
<comment type="similarity">
    <text evidence="1">Belongs to the universal ribosomal protein uL23 family.</text>
</comment>
<sequence>MPRASRVPPRLVTNPFQKPPPRGKAPRLWNAKRRIPSLVGLSRRDLLRQDAGTPTFRPADELFGYDLQRARTRPSPEAEIAEIELRRVKLRAASPPEDTNWWQQDQNRVLQYMQNHPIYSKLSLDVQTFIVANPQLDDKALRRMMSNPPAYFRTSRNVPLEQRQQVYFPQVHEAVILLRTPNLSPNFACFEVPLRFNKLDMRDYLKSVYDVDVLQVRSYIHQTKDREVRTLSKFGAPRFARIPNIKKMTVQLVNPFVWPEEITDLKPWDHEEFWRTSILSRKEMEAQMKMPLKADSVQRAALKREAKSVIAGKSKSQWKPTWHELHSSAKVMDDSLMSVPPPRPQPQILFTKKSWKRRPSMPL</sequence>
<dbReference type="PANTHER" id="PTHR12059:SF5">
    <property type="entry name" value="LARGE RIBOSOMAL SUBUNIT PROTEIN UL23M"/>
    <property type="match status" value="1"/>
</dbReference>
<feature type="region of interest" description="Disordered" evidence="5">
    <location>
        <begin position="334"/>
        <end position="363"/>
    </location>
</feature>
<dbReference type="OMA" id="FARIPNI"/>
<accession>A0A0D1ZGZ6</accession>
<dbReference type="InterPro" id="IPR012677">
    <property type="entry name" value="Nucleotide-bd_a/b_plait_sf"/>
</dbReference>
<dbReference type="RefSeq" id="XP_016225511.1">
    <property type="nucleotide sequence ID" value="XM_016369723.1"/>
</dbReference>
<dbReference type="InterPro" id="IPR012678">
    <property type="entry name" value="Ribosomal_uL23/eL15/eS24_sf"/>
</dbReference>
<organism evidence="6 7">
    <name type="scientific">Exophiala mesophila</name>
    <name type="common">Black yeast-like fungus</name>
    <dbReference type="NCBI Taxonomy" id="212818"/>
    <lineage>
        <taxon>Eukaryota</taxon>
        <taxon>Fungi</taxon>
        <taxon>Dikarya</taxon>
        <taxon>Ascomycota</taxon>
        <taxon>Pezizomycotina</taxon>
        <taxon>Eurotiomycetes</taxon>
        <taxon>Chaetothyriomycetidae</taxon>
        <taxon>Chaetothyriales</taxon>
        <taxon>Herpotrichiellaceae</taxon>
        <taxon>Exophiala</taxon>
    </lineage>
</organism>
<evidence type="ECO:0000256" key="1">
    <source>
        <dbReference type="ARBA" id="ARBA00006700"/>
    </source>
</evidence>
<dbReference type="VEuPathDB" id="FungiDB:PV10_05109"/>
<dbReference type="HOGENOM" id="CLU_047745_0_0_1"/>
<feature type="compositionally biased region" description="Basic residues" evidence="5">
    <location>
        <begin position="353"/>
        <end position="363"/>
    </location>
</feature>
<dbReference type="SUPFAM" id="SSF54189">
    <property type="entry name" value="Ribosomal proteins S24e, L23 and L15e"/>
    <property type="match status" value="1"/>
</dbReference>
<dbReference type="Gene3D" id="3.30.70.330">
    <property type="match status" value="1"/>
</dbReference>
<keyword evidence="3" id="KW-0687">Ribonucleoprotein</keyword>
<dbReference type="GO" id="GO:0005762">
    <property type="term" value="C:mitochondrial large ribosomal subunit"/>
    <property type="evidence" value="ECO:0007669"/>
    <property type="project" value="TreeGrafter"/>
</dbReference>
<dbReference type="PANTHER" id="PTHR12059">
    <property type="entry name" value="RIBOSOMAL PROTEIN L23-RELATED"/>
    <property type="match status" value="1"/>
</dbReference>
<feature type="region of interest" description="Disordered" evidence="5">
    <location>
        <begin position="1"/>
        <end position="28"/>
    </location>
</feature>
<reference evidence="6 7" key="1">
    <citation type="submission" date="2015-01" db="EMBL/GenBank/DDBJ databases">
        <title>The Genome Sequence of Exophiala mesophila CBS40295.</title>
        <authorList>
            <consortium name="The Broad Institute Genomics Platform"/>
            <person name="Cuomo C."/>
            <person name="de Hoog S."/>
            <person name="Gorbushina A."/>
            <person name="Stielow B."/>
            <person name="Teixiera M."/>
            <person name="Abouelleil A."/>
            <person name="Chapman S.B."/>
            <person name="Priest M."/>
            <person name="Young S.K."/>
            <person name="Wortman J."/>
            <person name="Nusbaum C."/>
            <person name="Birren B."/>
        </authorList>
    </citation>
    <scope>NUCLEOTIDE SEQUENCE [LARGE SCALE GENOMIC DNA]</scope>
    <source>
        <strain evidence="6 7">CBS 40295</strain>
    </source>
</reference>
<dbReference type="STRING" id="212818.A0A0D1ZGZ6"/>
<dbReference type="GO" id="GO:0003735">
    <property type="term" value="F:structural constituent of ribosome"/>
    <property type="evidence" value="ECO:0007669"/>
    <property type="project" value="InterPro"/>
</dbReference>
<evidence type="ECO:0000256" key="2">
    <source>
        <dbReference type="ARBA" id="ARBA00022980"/>
    </source>
</evidence>
<evidence type="ECO:0000256" key="3">
    <source>
        <dbReference type="ARBA" id="ARBA00023274"/>
    </source>
</evidence>